<organism evidence="1 2">
    <name type="scientific">Saccharospirillum salsuginis</name>
    <dbReference type="NCBI Taxonomy" id="418750"/>
    <lineage>
        <taxon>Bacteria</taxon>
        <taxon>Pseudomonadati</taxon>
        <taxon>Pseudomonadota</taxon>
        <taxon>Gammaproteobacteria</taxon>
        <taxon>Oceanospirillales</taxon>
        <taxon>Saccharospirillaceae</taxon>
        <taxon>Saccharospirillum</taxon>
    </lineage>
</organism>
<keyword evidence="2" id="KW-1185">Reference proteome</keyword>
<name>A0A918KT56_9GAMM</name>
<proteinExistence type="predicted"/>
<dbReference type="AlphaFoldDB" id="A0A918KT56"/>
<evidence type="ECO:0000313" key="1">
    <source>
        <dbReference type="EMBL" id="GGX75201.1"/>
    </source>
</evidence>
<gene>
    <name evidence="1" type="ORF">GCM10007392_48020</name>
</gene>
<comment type="caution">
    <text evidence="1">The sequence shown here is derived from an EMBL/GenBank/DDBJ whole genome shotgun (WGS) entry which is preliminary data.</text>
</comment>
<reference evidence="1" key="1">
    <citation type="journal article" date="2014" name="Int. J. Syst. Evol. Microbiol.">
        <title>Complete genome sequence of Corynebacterium casei LMG S-19264T (=DSM 44701T), isolated from a smear-ripened cheese.</title>
        <authorList>
            <consortium name="US DOE Joint Genome Institute (JGI-PGF)"/>
            <person name="Walter F."/>
            <person name="Albersmeier A."/>
            <person name="Kalinowski J."/>
            <person name="Ruckert C."/>
        </authorList>
    </citation>
    <scope>NUCLEOTIDE SEQUENCE</scope>
    <source>
        <strain evidence="1">KCTC 22169</strain>
    </source>
</reference>
<dbReference type="EMBL" id="BMXR01000020">
    <property type="protein sequence ID" value="GGX75201.1"/>
    <property type="molecule type" value="Genomic_DNA"/>
</dbReference>
<reference evidence="1" key="2">
    <citation type="submission" date="2020-09" db="EMBL/GenBank/DDBJ databases">
        <authorList>
            <person name="Sun Q."/>
            <person name="Kim S."/>
        </authorList>
    </citation>
    <scope>NUCLEOTIDE SEQUENCE</scope>
    <source>
        <strain evidence="1">KCTC 22169</strain>
    </source>
</reference>
<sequence>MSNTPARPVGSGLPDYTGNLMSHALFSGEDLYEEQLEALAECVATWRERLMSFMTTRNYFL</sequence>
<accession>A0A918KT56</accession>
<protein>
    <submittedName>
        <fullName evidence="1">Uncharacterized protein</fullName>
    </submittedName>
</protein>
<evidence type="ECO:0000313" key="2">
    <source>
        <dbReference type="Proteomes" id="UP000626148"/>
    </source>
</evidence>
<dbReference type="Proteomes" id="UP000626148">
    <property type="component" value="Unassembled WGS sequence"/>
</dbReference>